<keyword evidence="3 5" id="KW-1133">Transmembrane helix</keyword>
<comment type="caution">
    <text evidence="7">The sequence shown here is derived from an EMBL/GenBank/DDBJ whole genome shotgun (WGS) entry which is preliminary data.</text>
</comment>
<dbReference type="Proteomes" id="UP000566819">
    <property type="component" value="Unassembled WGS sequence"/>
</dbReference>
<accession>A0A8H4VW66</accession>
<evidence type="ECO:0000256" key="1">
    <source>
        <dbReference type="ARBA" id="ARBA00004141"/>
    </source>
</evidence>
<dbReference type="PANTHER" id="PTHR23501">
    <property type="entry name" value="MAJOR FACILITATOR SUPERFAMILY"/>
    <property type="match status" value="1"/>
</dbReference>
<dbReference type="InterPro" id="IPR011701">
    <property type="entry name" value="MFS"/>
</dbReference>
<name>A0A8H4VW66_9HELO</name>
<keyword evidence="2 5" id="KW-0812">Transmembrane</keyword>
<evidence type="ECO:0000256" key="4">
    <source>
        <dbReference type="ARBA" id="ARBA00023136"/>
    </source>
</evidence>
<dbReference type="AlphaFoldDB" id="A0A8H4VW66"/>
<feature type="transmembrane region" description="Helical" evidence="5">
    <location>
        <begin position="61"/>
        <end position="80"/>
    </location>
</feature>
<evidence type="ECO:0000313" key="7">
    <source>
        <dbReference type="EMBL" id="KAF4624866.1"/>
    </source>
</evidence>
<gene>
    <name evidence="7" type="ORF">G7Y89_g13302</name>
</gene>
<dbReference type="Gene3D" id="1.20.1720.10">
    <property type="entry name" value="Multidrug resistance protein D"/>
    <property type="match status" value="1"/>
</dbReference>
<dbReference type="GO" id="GO:0022857">
    <property type="term" value="F:transmembrane transporter activity"/>
    <property type="evidence" value="ECO:0007669"/>
    <property type="project" value="InterPro"/>
</dbReference>
<evidence type="ECO:0000256" key="3">
    <source>
        <dbReference type="ARBA" id="ARBA00022989"/>
    </source>
</evidence>
<feature type="transmembrane region" description="Helical" evidence="5">
    <location>
        <begin position="268"/>
        <end position="288"/>
    </location>
</feature>
<dbReference type="PRINTS" id="PR01036">
    <property type="entry name" value="TCRTETB"/>
</dbReference>
<dbReference type="EMBL" id="JAAMPI010001532">
    <property type="protein sequence ID" value="KAF4624866.1"/>
    <property type="molecule type" value="Genomic_DNA"/>
</dbReference>
<organism evidence="7 8">
    <name type="scientific">Cudoniella acicularis</name>
    <dbReference type="NCBI Taxonomy" id="354080"/>
    <lineage>
        <taxon>Eukaryota</taxon>
        <taxon>Fungi</taxon>
        <taxon>Dikarya</taxon>
        <taxon>Ascomycota</taxon>
        <taxon>Pezizomycotina</taxon>
        <taxon>Leotiomycetes</taxon>
        <taxon>Helotiales</taxon>
        <taxon>Tricladiaceae</taxon>
        <taxon>Cudoniella</taxon>
    </lineage>
</organism>
<dbReference type="PANTHER" id="PTHR23501:SF158">
    <property type="entry name" value="TRANSPORTER, PUTATIVE (AFU_ORTHOLOGUE AFUA_5G14490)-RELATED"/>
    <property type="match status" value="1"/>
</dbReference>
<feature type="transmembrane region" description="Helical" evidence="5">
    <location>
        <begin position="201"/>
        <end position="221"/>
    </location>
</feature>
<comment type="subcellular location">
    <subcellularLocation>
        <location evidence="1">Membrane</location>
        <topology evidence="1">Multi-pass membrane protein</topology>
    </subcellularLocation>
</comment>
<dbReference type="SUPFAM" id="SSF103473">
    <property type="entry name" value="MFS general substrate transporter"/>
    <property type="match status" value="2"/>
</dbReference>
<dbReference type="PROSITE" id="PS50850">
    <property type="entry name" value="MFS"/>
    <property type="match status" value="1"/>
</dbReference>
<feature type="transmembrane region" description="Helical" evidence="5">
    <location>
        <begin position="372"/>
        <end position="391"/>
    </location>
</feature>
<feature type="transmembrane region" description="Helical" evidence="5">
    <location>
        <begin position="124"/>
        <end position="142"/>
    </location>
</feature>
<keyword evidence="4 5" id="KW-0472">Membrane</keyword>
<feature type="transmembrane region" description="Helical" evidence="5">
    <location>
        <begin position="341"/>
        <end position="365"/>
    </location>
</feature>
<feature type="transmembrane region" description="Helical" evidence="5">
    <location>
        <begin position="397"/>
        <end position="417"/>
    </location>
</feature>
<feature type="transmembrane region" description="Helical" evidence="5">
    <location>
        <begin position="438"/>
        <end position="459"/>
    </location>
</feature>
<sequence>MTASSPTALVEEPNVYPNRSKKQTFITLAALSLSLFLAALDFTIISPALPTISDYFHSTAGYIWVGLAYLLANAASTPLWGKFSDIWGRKAVLLAAVFVFFVGSLLCATAKSIGMLIAGRAVQGSAAGGLVILVNICISDLFGIRERGFYLGLTSVVWALASGIGPVIGGAFAEKASWRVWIPVLYNFSGRHVADFGPSQWIWWINLPSSGLTFVMLLAFLPKIGRPAAPLLDGLKVVDWLGSLTILGSAVMLLLGLNFGGISFPWGSPKVVCLIVFGAVFVALFILSEARLAKQPVMPLGLFRRRSNAAALLVCFFHGLTYISASYYLPLYFQAVGGVSALNSGLLILPIALTQSLSGILCGILIRKTGQYLGPIWVGMSLLLLGFGLFVDFSTNFSIAKIIIFEIIAGIGIGLCFQSPLIALQSLVESQDIATATATFGFVRNIACSLSIALGGIVFQNGMRKQSNGLIILLGRDLGEKFSAASAGANVNLVATLPVLQRAVVKSAYVASLRDMWILYTCAAGLGLIASFFVGSQVFNASWGIESRWRQGSDSYLRRGQHSAELVLAHVCLTFVDQKPANLSVKTVLMDFHRELEAGRDADF</sequence>
<feature type="transmembrane region" description="Helical" evidence="5">
    <location>
        <begin position="517"/>
        <end position="539"/>
    </location>
</feature>
<evidence type="ECO:0000256" key="5">
    <source>
        <dbReference type="SAM" id="Phobius"/>
    </source>
</evidence>
<reference evidence="7 8" key="1">
    <citation type="submission" date="2020-03" db="EMBL/GenBank/DDBJ databases">
        <title>Draft Genome Sequence of Cudoniella acicularis.</title>
        <authorList>
            <person name="Buettner E."/>
            <person name="Kellner H."/>
        </authorList>
    </citation>
    <scope>NUCLEOTIDE SEQUENCE [LARGE SCALE GENOMIC DNA]</scope>
    <source>
        <strain evidence="7 8">DSM 108380</strain>
    </source>
</reference>
<feature type="domain" description="Major facilitator superfamily (MFS) profile" evidence="6">
    <location>
        <begin position="27"/>
        <end position="504"/>
    </location>
</feature>
<feature type="transmembrane region" description="Helical" evidence="5">
    <location>
        <begin position="309"/>
        <end position="329"/>
    </location>
</feature>
<dbReference type="Gene3D" id="1.20.1250.20">
    <property type="entry name" value="MFS general substrate transporter like domains"/>
    <property type="match status" value="1"/>
</dbReference>
<dbReference type="OrthoDB" id="3934656at2759"/>
<keyword evidence="8" id="KW-1185">Reference proteome</keyword>
<dbReference type="Pfam" id="PF07690">
    <property type="entry name" value="MFS_1"/>
    <property type="match status" value="1"/>
</dbReference>
<protein>
    <recommendedName>
        <fullName evidence="6">Major facilitator superfamily (MFS) profile domain-containing protein</fullName>
    </recommendedName>
</protein>
<dbReference type="InterPro" id="IPR020846">
    <property type="entry name" value="MFS_dom"/>
</dbReference>
<dbReference type="FunFam" id="1.20.1250.20:FF:000196">
    <property type="entry name" value="MFS toxin efflux pump (AflT)"/>
    <property type="match status" value="1"/>
</dbReference>
<proteinExistence type="predicted"/>
<feature type="transmembrane region" description="Helical" evidence="5">
    <location>
        <begin position="92"/>
        <end position="118"/>
    </location>
</feature>
<feature type="transmembrane region" description="Helical" evidence="5">
    <location>
        <begin position="149"/>
        <end position="173"/>
    </location>
</feature>
<dbReference type="GO" id="GO:0005886">
    <property type="term" value="C:plasma membrane"/>
    <property type="evidence" value="ECO:0007669"/>
    <property type="project" value="TreeGrafter"/>
</dbReference>
<evidence type="ECO:0000313" key="8">
    <source>
        <dbReference type="Proteomes" id="UP000566819"/>
    </source>
</evidence>
<evidence type="ECO:0000259" key="6">
    <source>
        <dbReference type="PROSITE" id="PS50850"/>
    </source>
</evidence>
<feature type="transmembrane region" description="Helical" evidence="5">
    <location>
        <begin position="241"/>
        <end position="262"/>
    </location>
</feature>
<feature type="transmembrane region" description="Helical" evidence="5">
    <location>
        <begin position="25"/>
        <end position="49"/>
    </location>
</feature>
<dbReference type="InterPro" id="IPR036259">
    <property type="entry name" value="MFS_trans_sf"/>
</dbReference>
<evidence type="ECO:0000256" key="2">
    <source>
        <dbReference type="ARBA" id="ARBA00022692"/>
    </source>
</evidence>